<organism evidence="2 3">
    <name type="scientific">Entamoeba invadens IP1</name>
    <dbReference type="NCBI Taxonomy" id="370355"/>
    <lineage>
        <taxon>Eukaryota</taxon>
        <taxon>Amoebozoa</taxon>
        <taxon>Evosea</taxon>
        <taxon>Archamoebae</taxon>
        <taxon>Mastigamoebida</taxon>
        <taxon>Entamoebidae</taxon>
        <taxon>Entamoeba</taxon>
    </lineage>
</organism>
<reference evidence="2 3" key="1">
    <citation type="submission" date="2012-10" db="EMBL/GenBank/DDBJ databases">
        <authorList>
            <person name="Zafar N."/>
            <person name="Inman J."/>
            <person name="Hall N."/>
            <person name="Lorenzi H."/>
            <person name="Caler E."/>
        </authorList>
    </citation>
    <scope>NUCLEOTIDE SEQUENCE [LARGE SCALE GENOMIC DNA]</scope>
    <source>
        <strain evidence="2 3">IP1</strain>
    </source>
</reference>
<sequence length="206" mass="23396">MSDSSNHTNPDLKKSTDTKVDTKNETKNQENFRKNRNYQVAQQCILIALINQYYDVTFSVTRARKTITMPFLKIEKLSKGNTTIDIKNLLKQKITEMYQSDVNAGVQVKTAKRRYVVNKVGECLHLLQKTAEFLGFSFKYATSFTNNVKKLTIIEVSFDGIVIPKDKILKIGADANKALVETFFGQSGNSYTLKRGDTELMSVLFN</sequence>
<dbReference type="EMBL" id="KB207106">
    <property type="protein sequence ID" value="ELP84889.1"/>
    <property type="molecule type" value="Genomic_DNA"/>
</dbReference>
<accession>L7FKQ9</accession>
<dbReference type="KEGG" id="eiv:EIN_284750"/>
<gene>
    <name evidence="2" type="ORF">EIN_284750</name>
</gene>
<dbReference type="VEuPathDB" id="AmoebaDB:EIN_284750"/>
<evidence type="ECO:0000256" key="1">
    <source>
        <dbReference type="SAM" id="MobiDB-lite"/>
    </source>
</evidence>
<protein>
    <submittedName>
        <fullName evidence="2">Uncharacterized protein</fullName>
    </submittedName>
</protein>
<evidence type="ECO:0000313" key="3">
    <source>
        <dbReference type="Proteomes" id="UP000014680"/>
    </source>
</evidence>
<keyword evidence="3" id="KW-1185">Reference proteome</keyword>
<name>L7FKQ9_ENTIV</name>
<dbReference type="RefSeq" id="XP_004184235.1">
    <property type="nucleotide sequence ID" value="XM_004184187.1"/>
</dbReference>
<dbReference type="GeneID" id="14883864"/>
<feature type="region of interest" description="Disordered" evidence="1">
    <location>
        <begin position="1"/>
        <end position="33"/>
    </location>
</feature>
<feature type="compositionally biased region" description="Basic and acidic residues" evidence="1">
    <location>
        <begin position="10"/>
        <end position="33"/>
    </location>
</feature>
<evidence type="ECO:0000313" key="2">
    <source>
        <dbReference type="EMBL" id="ELP84889.1"/>
    </source>
</evidence>
<dbReference type="Proteomes" id="UP000014680">
    <property type="component" value="Unassembled WGS sequence"/>
</dbReference>
<dbReference type="AlphaFoldDB" id="L7FKQ9"/>
<proteinExistence type="predicted"/>